<name>A0A183TSH0_SCHSO</name>
<sequence>MSSKQLTPAQLKILRHKSNSNVADVNLANLVTSVESGETSKLIKQQITSLGMSHKPRAIITRAEQSTLKTVKIDTSIVIISAEKCCSTVVLAKTDYIQKVKALLKTDSVTPGVITNRWGSY</sequence>
<dbReference type="WBParaSite" id="SSLN_0002014701-mRNA-1">
    <property type="protein sequence ID" value="SSLN_0002014701-mRNA-1"/>
    <property type="gene ID" value="SSLN_0002014701"/>
</dbReference>
<protein>
    <submittedName>
        <fullName evidence="3">Arginine repressor</fullName>
    </submittedName>
</protein>
<reference evidence="3" key="1">
    <citation type="submission" date="2016-06" db="UniProtKB">
        <authorList>
            <consortium name="WormBaseParasite"/>
        </authorList>
    </citation>
    <scope>IDENTIFICATION</scope>
</reference>
<accession>A0A183TSH0</accession>
<keyword evidence="2" id="KW-1185">Reference proteome</keyword>
<dbReference type="AlphaFoldDB" id="A0A183TSH0"/>
<organism evidence="3">
    <name type="scientific">Schistocephalus solidus</name>
    <name type="common">Tapeworm</name>
    <dbReference type="NCBI Taxonomy" id="70667"/>
    <lineage>
        <taxon>Eukaryota</taxon>
        <taxon>Metazoa</taxon>
        <taxon>Spiralia</taxon>
        <taxon>Lophotrochozoa</taxon>
        <taxon>Platyhelminthes</taxon>
        <taxon>Cestoda</taxon>
        <taxon>Eucestoda</taxon>
        <taxon>Diphyllobothriidea</taxon>
        <taxon>Diphyllobothriidae</taxon>
        <taxon>Schistocephalus</taxon>
    </lineage>
</organism>
<proteinExistence type="predicted"/>
<evidence type="ECO:0000313" key="2">
    <source>
        <dbReference type="Proteomes" id="UP000275846"/>
    </source>
</evidence>
<gene>
    <name evidence="1" type="ORF">SSLN_LOCUS19418</name>
</gene>
<evidence type="ECO:0000313" key="3">
    <source>
        <dbReference type="WBParaSite" id="SSLN_0002014701-mRNA-1"/>
    </source>
</evidence>
<dbReference type="Proteomes" id="UP000275846">
    <property type="component" value="Unassembled WGS sequence"/>
</dbReference>
<reference evidence="1 2" key="2">
    <citation type="submission" date="2018-11" db="EMBL/GenBank/DDBJ databases">
        <authorList>
            <consortium name="Pathogen Informatics"/>
        </authorList>
    </citation>
    <scope>NUCLEOTIDE SEQUENCE [LARGE SCALE GENOMIC DNA]</scope>
    <source>
        <strain evidence="1 2">NST_G2</strain>
    </source>
</reference>
<dbReference type="EMBL" id="UYSU01047428">
    <property type="protein sequence ID" value="VDM05804.1"/>
    <property type="molecule type" value="Genomic_DNA"/>
</dbReference>
<evidence type="ECO:0000313" key="1">
    <source>
        <dbReference type="EMBL" id="VDM05804.1"/>
    </source>
</evidence>